<dbReference type="EMBL" id="MCFD01000008">
    <property type="protein sequence ID" value="ORX69077.1"/>
    <property type="molecule type" value="Genomic_DNA"/>
</dbReference>
<dbReference type="OrthoDB" id="77601at2759"/>
<keyword evidence="4" id="KW-1185">Reference proteome</keyword>
<dbReference type="CDD" id="cd04514">
    <property type="entry name" value="Taspase1_like"/>
    <property type="match status" value="1"/>
</dbReference>
<dbReference type="GeneID" id="63808027"/>
<dbReference type="SUPFAM" id="SSF56235">
    <property type="entry name" value="N-terminal nucleophile aminohydrolases (Ntn hydrolases)"/>
    <property type="match status" value="1"/>
</dbReference>
<dbReference type="RefSeq" id="XP_040742809.1">
    <property type="nucleotide sequence ID" value="XM_040891379.1"/>
</dbReference>
<gene>
    <name evidence="3" type="ORF">DL89DRAFT_323234</name>
</gene>
<dbReference type="GO" id="GO:0005737">
    <property type="term" value="C:cytoplasm"/>
    <property type="evidence" value="ECO:0007669"/>
    <property type="project" value="TreeGrafter"/>
</dbReference>
<proteinExistence type="predicted"/>
<sequence>MPSRCCIVVHVGAGTHGESKVKRYKQAMRNACQLAIEKLRAGHPAHEVVESAIRVLEDDPVTNAGIGSNLNRLGQVECDAAIMATHPDAFGAVGAIEAIRNPIEAAHAVMLKSSQVGHGADEWARSNSVVTDDNVRHKITEEAMHKYETYMKQVTADKADAVNDEAMQDTVGAVCIDMEGDACAGVSSGGIALKLPGRVGEAAMFGCGCWAERSTKSDAVACSVTGTGEQIMRVMLARECAQKRGDMFTVLNQCFAAQIGVGTAAGILTRGILLPGPVENTSAVG</sequence>
<dbReference type="InterPro" id="IPR029055">
    <property type="entry name" value="Ntn_hydrolases_N"/>
</dbReference>
<protein>
    <submittedName>
        <fullName evidence="3">N-terminal nucleophile aminohydrolase</fullName>
    </submittedName>
</protein>
<dbReference type="InterPro" id="IPR000246">
    <property type="entry name" value="Peptidase_T2"/>
</dbReference>
<evidence type="ECO:0000313" key="3">
    <source>
        <dbReference type="EMBL" id="ORX69077.1"/>
    </source>
</evidence>
<comment type="caution">
    <text evidence="3">The sequence shown here is derived from an EMBL/GenBank/DDBJ whole genome shotgun (WGS) entry which is preliminary data.</text>
</comment>
<dbReference type="Pfam" id="PF01112">
    <property type="entry name" value="Asparaginase_2"/>
    <property type="match status" value="1"/>
</dbReference>
<evidence type="ECO:0000313" key="4">
    <source>
        <dbReference type="Proteomes" id="UP000193922"/>
    </source>
</evidence>
<feature type="active site" description="Nucleophile" evidence="1">
    <location>
        <position position="170"/>
    </location>
</feature>
<evidence type="ECO:0000256" key="2">
    <source>
        <dbReference type="PIRSR" id="PIRSR600246-3"/>
    </source>
</evidence>
<dbReference type="Gene3D" id="3.60.20.30">
    <property type="entry name" value="(Glycosyl)asparaginase"/>
    <property type="match status" value="1"/>
</dbReference>
<reference evidence="3 4" key="1">
    <citation type="submission" date="2016-07" db="EMBL/GenBank/DDBJ databases">
        <title>Pervasive Adenine N6-methylation of Active Genes in Fungi.</title>
        <authorList>
            <consortium name="DOE Joint Genome Institute"/>
            <person name="Mondo S.J."/>
            <person name="Dannebaum R.O."/>
            <person name="Kuo R.C."/>
            <person name="Labutti K."/>
            <person name="Haridas S."/>
            <person name="Kuo A."/>
            <person name="Salamov A."/>
            <person name="Ahrendt S.R."/>
            <person name="Lipzen A."/>
            <person name="Sullivan W."/>
            <person name="Andreopoulos W.B."/>
            <person name="Clum A."/>
            <person name="Lindquist E."/>
            <person name="Daum C."/>
            <person name="Ramamoorthy G.K."/>
            <person name="Gryganskyi A."/>
            <person name="Culley D."/>
            <person name="Magnuson J.K."/>
            <person name="James T.Y."/>
            <person name="O'Malley M.A."/>
            <person name="Stajich J.E."/>
            <person name="Spatafora J.W."/>
            <person name="Visel A."/>
            <person name="Grigoriev I.V."/>
        </authorList>
    </citation>
    <scope>NUCLEOTIDE SEQUENCE [LARGE SCALE GENOMIC DNA]</scope>
    <source>
        <strain evidence="3 4">ATCC 12442</strain>
    </source>
</reference>
<dbReference type="GO" id="GO:0004298">
    <property type="term" value="F:threonine-type endopeptidase activity"/>
    <property type="evidence" value="ECO:0007669"/>
    <property type="project" value="InterPro"/>
</dbReference>
<dbReference type="Proteomes" id="UP000193922">
    <property type="component" value="Unassembled WGS sequence"/>
</dbReference>
<accession>A0A1Y1W699</accession>
<dbReference type="PANTHER" id="PTHR10188:SF8">
    <property type="entry name" value="THREONINE ASPARTASE 1"/>
    <property type="match status" value="1"/>
</dbReference>
<dbReference type="GO" id="GO:0051604">
    <property type="term" value="P:protein maturation"/>
    <property type="evidence" value="ECO:0007669"/>
    <property type="project" value="TreeGrafter"/>
</dbReference>
<dbReference type="InterPro" id="IPR037464">
    <property type="entry name" value="Taspase1"/>
</dbReference>
<dbReference type="AlphaFoldDB" id="A0A1Y1W699"/>
<dbReference type="STRING" id="61395.A0A1Y1W699"/>
<keyword evidence="3" id="KW-0378">Hydrolase</keyword>
<name>A0A1Y1W699_9FUNG</name>
<feature type="site" description="Cleavage; by autolysis" evidence="2">
    <location>
        <begin position="169"/>
        <end position="170"/>
    </location>
</feature>
<evidence type="ECO:0000256" key="1">
    <source>
        <dbReference type="PIRSR" id="PIRSR600246-1"/>
    </source>
</evidence>
<dbReference type="PANTHER" id="PTHR10188">
    <property type="entry name" value="L-ASPARAGINASE"/>
    <property type="match status" value="1"/>
</dbReference>
<organism evidence="3 4">
    <name type="scientific">Linderina pennispora</name>
    <dbReference type="NCBI Taxonomy" id="61395"/>
    <lineage>
        <taxon>Eukaryota</taxon>
        <taxon>Fungi</taxon>
        <taxon>Fungi incertae sedis</taxon>
        <taxon>Zoopagomycota</taxon>
        <taxon>Kickxellomycotina</taxon>
        <taxon>Kickxellomycetes</taxon>
        <taxon>Kickxellales</taxon>
        <taxon>Kickxellaceae</taxon>
        <taxon>Linderina</taxon>
    </lineage>
</organism>